<dbReference type="RefSeq" id="WP_162562862.1">
    <property type="nucleotide sequence ID" value="NZ_LS398547.1"/>
</dbReference>
<dbReference type="EMBL" id="LS398547">
    <property type="protein sequence ID" value="SPR05323.1"/>
    <property type="molecule type" value="Genomic_DNA"/>
</dbReference>
<organism evidence="1 2">
    <name type="scientific">Orientia tsutsugamushi</name>
    <name type="common">Rickettsia tsutsugamushi</name>
    <dbReference type="NCBI Taxonomy" id="784"/>
    <lineage>
        <taxon>Bacteria</taxon>
        <taxon>Pseudomonadati</taxon>
        <taxon>Pseudomonadota</taxon>
        <taxon>Alphaproteobacteria</taxon>
        <taxon>Rickettsiales</taxon>
        <taxon>Rickettsiaceae</taxon>
        <taxon>Rickettsieae</taxon>
        <taxon>Orientia</taxon>
    </lineage>
</organism>
<gene>
    <name evidence="1" type="primary">TrbL</name>
    <name evidence="1" type="synonym">VirB6|trbG</name>
    <name evidence="1" type="synonym">virB9</name>
    <name evidence="1" type="ORF">UT176_00704</name>
</gene>
<proteinExistence type="predicted"/>
<evidence type="ECO:0000313" key="1">
    <source>
        <dbReference type="EMBL" id="SPR05323.1"/>
    </source>
</evidence>
<accession>A0A2U3QWI3</accession>
<reference evidence="2" key="1">
    <citation type="submission" date="2018-03" db="EMBL/GenBank/DDBJ databases">
        <authorList>
            <person name="Batty M. E."/>
            <person name="Batty M E."/>
        </authorList>
    </citation>
    <scope>NUCLEOTIDE SEQUENCE [LARGE SCALE GENOMIC DNA]</scope>
</reference>
<evidence type="ECO:0000313" key="2">
    <source>
        <dbReference type="Proteomes" id="UP000244960"/>
    </source>
</evidence>
<sequence length="52" mass="5395">MAALNGVFSSMAKFLQAKAIKPDISTAPPLNIMTPGQVQSELSIGDAFQSGD</sequence>
<name>A0A2U3QWI3_ORITS</name>
<protein>
    <submittedName>
        <fullName evidence="1">Conjugal transfer protein</fullName>
    </submittedName>
</protein>
<dbReference type="AlphaFoldDB" id="A0A2U3QWI3"/>
<dbReference type="Proteomes" id="UP000244960">
    <property type="component" value="Chromosome I"/>
</dbReference>